<dbReference type="AlphaFoldDB" id="A0A4S3MJ77"/>
<dbReference type="OrthoDB" id="7571212at2"/>
<dbReference type="InterPro" id="IPR045622">
    <property type="entry name" value="DUF6441"/>
</dbReference>
<name>A0A4S3MJ77_9RHOB</name>
<dbReference type="RefSeq" id="WP_136395957.1">
    <property type="nucleotide sequence ID" value="NZ_SSND01000007.1"/>
</dbReference>
<evidence type="ECO:0000313" key="2">
    <source>
        <dbReference type="Proteomes" id="UP000309450"/>
    </source>
</evidence>
<dbReference type="Pfam" id="PF20039">
    <property type="entry name" value="DUF6441"/>
    <property type="match status" value="1"/>
</dbReference>
<keyword evidence="2" id="KW-1185">Reference proteome</keyword>
<gene>
    <name evidence="1" type="ORF">E7811_17390</name>
</gene>
<proteinExistence type="predicted"/>
<accession>A0A4S3MJ77</accession>
<protein>
    <submittedName>
        <fullName evidence="1">Uncharacterized protein</fullName>
    </submittedName>
</protein>
<comment type="caution">
    <text evidence="1">The sequence shown here is derived from an EMBL/GenBank/DDBJ whole genome shotgun (WGS) entry which is preliminary data.</text>
</comment>
<dbReference type="Proteomes" id="UP000309450">
    <property type="component" value="Unassembled WGS sequence"/>
</dbReference>
<evidence type="ECO:0000313" key="1">
    <source>
        <dbReference type="EMBL" id="THD81052.1"/>
    </source>
</evidence>
<organism evidence="1 2">
    <name type="scientific">Aliigemmobacter aestuarii</name>
    <dbReference type="NCBI Taxonomy" id="1445661"/>
    <lineage>
        <taxon>Bacteria</taxon>
        <taxon>Pseudomonadati</taxon>
        <taxon>Pseudomonadota</taxon>
        <taxon>Alphaproteobacteria</taxon>
        <taxon>Rhodobacterales</taxon>
        <taxon>Paracoccaceae</taxon>
        <taxon>Aliigemmobacter</taxon>
    </lineage>
</organism>
<reference evidence="1 2" key="1">
    <citation type="submission" date="2019-04" db="EMBL/GenBank/DDBJ databases">
        <title>Draft genome sequence of Gemmobacter aestuarii sp. nov.</title>
        <authorList>
            <person name="Hameed A."/>
            <person name="Lin S.-Y."/>
            <person name="Shahina M."/>
            <person name="Lai W.-A."/>
            <person name="Young C.-C."/>
        </authorList>
    </citation>
    <scope>NUCLEOTIDE SEQUENCE [LARGE SCALE GENOMIC DNA]</scope>
    <source>
        <strain evidence="1 2">CC-PW-75</strain>
    </source>
</reference>
<dbReference type="EMBL" id="SSND01000007">
    <property type="protein sequence ID" value="THD81052.1"/>
    <property type="molecule type" value="Genomic_DNA"/>
</dbReference>
<sequence>MKISASIDGDLAAIATEILQEAEAAVTRGVFAAGRGLRDDWRGQVRASGLGSRLANSVRQADFPRSGTSLRAASLVWTKAPDILHAFDGGVLIRGKDGLWLAIPLPAAGLTGLGRQRITPWRWEQRTGMRLRFVYRRNGPSLLVADDARVNSRGLAAAKGGRRRRDGILTGAQTVPVFLLLRQVKMPKKLDLDGLARDATARLPGAILGAWGA</sequence>